<keyword evidence="1" id="KW-0472">Membrane</keyword>
<evidence type="ECO:0000313" key="2">
    <source>
        <dbReference type="EMBL" id="EDN78681.1"/>
    </source>
</evidence>
<accession>A7B0L5</accession>
<keyword evidence="1" id="KW-1133">Transmembrane helix</keyword>
<feature type="transmembrane region" description="Helical" evidence="1">
    <location>
        <begin position="21"/>
        <end position="40"/>
    </location>
</feature>
<evidence type="ECO:0000256" key="1">
    <source>
        <dbReference type="SAM" id="Phobius"/>
    </source>
</evidence>
<reference evidence="2 3" key="2">
    <citation type="submission" date="2007-06" db="EMBL/GenBank/DDBJ databases">
        <title>Draft genome sequence of Ruminococcus gnavus (ATCC 29149).</title>
        <authorList>
            <person name="Sudarsanam P."/>
            <person name="Ley R."/>
            <person name="Guruge J."/>
            <person name="Turnbaugh P.J."/>
            <person name="Mahowald M."/>
            <person name="Liep D."/>
            <person name="Gordon J."/>
        </authorList>
    </citation>
    <scope>NUCLEOTIDE SEQUENCE [LARGE SCALE GENOMIC DNA]</scope>
    <source>
        <strain evidence="2 3">ATCC 29149</strain>
    </source>
</reference>
<organism evidence="2 3">
    <name type="scientific">Mediterraneibacter gnavus (strain ATCC 29149 / DSM 114966 / JCM 6515 / VPI C7-9)</name>
    <name type="common">Ruminococcus gnavus</name>
    <dbReference type="NCBI Taxonomy" id="411470"/>
    <lineage>
        <taxon>Bacteria</taxon>
        <taxon>Bacillati</taxon>
        <taxon>Bacillota</taxon>
        <taxon>Clostridia</taxon>
        <taxon>Lachnospirales</taxon>
        <taxon>Lachnospiraceae</taxon>
        <taxon>Mediterraneibacter</taxon>
    </lineage>
</organism>
<proteinExistence type="predicted"/>
<sequence>MPRFCADFFTFYKNLTRKRKMILHRFNIQMMIYFTILLYHC</sequence>
<dbReference type="EMBL" id="AAYG02000009">
    <property type="protein sequence ID" value="EDN78681.1"/>
    <property type="molecule type" value="Genomic_DNA"/>
</dbReference>
<evidence type="ECO:0000313" key="3">
    <source>
        <dbReference type="Proteomes" id="UP000004410"/>
    </source>
</evidence>
<dbReference type="AlphaFoldDB" id="A7B0L5"/>
<gene>
    <name evidence="2" type="ORF">RUMGNA_01091</name>
</gene>
<dbReference type="Proteomes" id="UP000004410">
    <property type="component" value="Unassembled WGS sequence"/>
</dbReference>
<comment type="caution">
    <text evidence="2">The sequence shown here is derived from an EMBL/GenBank/DDBJ whole genome shotgun (WGS) entry which is preliminary data.</text>
</comment>
<protein>
    <submittedName>
        <fullName evidence="2">Uncharacterized protein</fullName>
    </submittedName>
</protein>
<reference evidence="2 3" key="1">
    <citation type="submission" date="2007-04" db="EMBL/GenBank/DDBJ databases">
        <authorList>
            <person name="Fulton L."/>
            <person name="Clifton S."/>
            <person name="Fulton B."/>
            <person name="Xu J."/>
            <person name="Minx P."/>
            <person name="Pepin K.H."/>
            <person name="Johnson M."/>
            <person name="Thiruvilangam P."/>
            <person name="Bhonagiri V."/>
            <person name="Nash W.E."/>
            <person name="Mardis E.R."/>
            <person name="Wilson R.K."/>
        </authorList>
    </citation>
    <scope>NUCLEOTIDE SEQUENCE [LARGE SCALE GENOMIC DNA]</scope>
    <source>
        <strain evidence="2 3">ATCC 29149</strain>
    </source>
</reference>
<keyword evidence="1" id="KW-0812">Transmembrane</keyword>
<name>A7B0L5_MEDG7</name>
<dbReference type="PaxDb" id="411470-RUMGNA_01091"/>